<dbReference type="InterPro" id="IPR018060">
    <property type="entry name" value="HTH_AraC"/>
</dbReference>
<dbReference type="AlphaFoldDB" id="A0A7X6L1F7"/>
<dbReference type="PROSITE" id="PS01124">
    <property type="entry name" value="HTH_ARAC_FAMILY_2"/>
    <property type="match status" value="1"/>
</dbReference>
<feature type="compositionally biased region" description="Polar residues" evidence="4">
    <location>
        <begin position="1"/>
        <end position="10"/>
    </location>
</feature>
<dbReference type="Gene3D" id="1.10.10.60">
    <property type="entry name" value="Homeodomain-like"/>
    <property type="match status" value="1"/>
</dbReference>
<keyword evidence="3" id="KW-0804">Transcription</keyword>
<reference evidence="6 7" key="1">
    <citation type="submission" date="2020-04" db="EMBL/GenBank/DDBJ databases">
        <title>MicrobeNet Type strains.</title>
        <authorList>
            <person name="Nicholson A.C."/>
        </authorList>
    </citation>
    <scope>NUCLEOTIDE SEQUENCE [LARGE SCALE GENOMIC DNA]</scope>
    <source>
        <strain evidence="6 7">DSM 44956</strain>
    </source>
</reference>
<sequence>MRTRSGTLPLTPSILDPVGTSRVRQRSAQSTSIRVRRSQTSAREVVTARTSTRTEPRGGCADLCAHRQRARASLDSGSARRRGRYRRSHRGEPEPRDPPLAPARPCGADPVERQTARDGQPAVGRHLRCSPRRSLGSRVSSLESGHLNESLPQPAARTSGDDAARTLRTVSPLRSAVCGTQAPDATIDERTGPQPWRGEVLLRPGVLAFSGSIGPTGTHAHHAVQVIVGAGPITVAGDHAEYTGTHMIIPADASHRILRGAPAGIAVFLDPDSSAGRAATHRAHTAGWSGGPALSLPDQDAPVAAAVTELMAILAPHSTAVSHAVRHPAVASALHCLPVVVASGTIRTADLAARVGISASRLTHLFTAQVGLPLRRYVLWLRLMIARDAVAGGADLTTAAHAAGFADSAHLTRTCRETFGLPPSALSRNLSWHNDSR</sequence>
<evidence type="ECO:0000256" key="4">
    <source>
        <dbReference type="SAM" id="MobiDB-lite"/>
    </source>
</evidence>
<feature type="compositionally biased region" description="Basic residues" evidence="4">
    <location>
        <begin position="79"/>
        <end position="89"/>
    </location>
</feature>
<proteinExistence type="predicted"/>
<dbReference type="EMBL" id="JAAXOS010000003">
    <property type="protein sequence ID" value="NKY26097.1"/>
    <property type="molecule type" value="Genomic_DNA"/>
</dbReference>
<comment type="caution">
    <text evidence="6">The sequence shown here is derived from an EMBL/GenBank/DDBJ whole genome shotgun (WGS) entry which is preliminary data.</text>
</comment>
<evidence type="ECO:0000313" key="7">
    <source>
        <dbReference type="Proteomes" id="UP000540698"/>
    </source>
</evidence>
<dbReference type="GO" id="GO:0043565">
    <property type="term" value="F:sequence-specific DNA binding"/>
    <property type="evidence" value="ECO:0007669"/>
    <property type="project" value="InterPro"/>
</dbReference>
<dbReference type="GO" id="GO:0003700">
    <property type="term" value="F:DNA-binding transcription factor activity"/>
    <property type="evidence" value="ECO:0007669"/>
    <property type="project" value="InterPro"/>
</dbReference>
<evidence type="ECO:0000256" key="2">
    <source>
        <dbReference type="ARBA" id="ARBA00023125"/>
    </source>
</evidence>
<dbReference type="Pfam" id="PF12833">
    <property type="entry name" value="HTH_18"/>
    <property type="match status" value="1"/>
</dbReference>
<dbReference type="InterPro" id="IPR050204">
    <property type="entry name" value="AraC_XylS_family_regulators"/>
</dbReference>
<feature type="domain" description="HTH araC/xylS-type" evidence="5">
    <location>
        <begin position="331"/>
        <end position="429"/>
    </location>
</feature>
<dbReference type="Proteomes" id="UP000540698">
    <property type="component" value="Unassembled WGS sequence"/>
</dbReference>
<keyword evidence="7" id="KW-1185">Reference proteome</keyword>
<evidence type="ECO:0000256" key="3">
    <source>
        <dbReference type="ARBA" id="ARBA00023163"/>
    </source>
</evidence>
<dbReference type="SMART" id="SM00342">
    <property type="entry name" value="HTH_ARAC"/>
    <property type="match status" value="1"/>
</dbReference>
<protein>
    <submittedName>
        <fullName evidence="6">AraC family transcriptional regulator</fullName>
    </submittedName>
</protein>
<feature type="region of interest" description="Disordered" evidence="4">
    <location>
        <begin position="1"/>
        <end position="196"/>
    </location>
</feature>
<evidence type="ECO:0000259" key="5">
    <source>
        <dbReference type="PROSITE" id="PS01124"/>
    </source>
</evidence>
<feature type="compositionally biased region" description="Polar residues" evidence="4">
    <location>
        <begin position="26"/>
        <end position="53"/>
    </location>
</feature>
<name>A0A7X6L1F7_9NOCA</name>
<gene>
    <name evidence="6" type="ORF">HGB38_07670</name>
</gene>
<evidence type="ECO:0000256" key="1">
    <source>
        <dbReference type="ARBA" id="ARBA00023015"/>
    </source>
</evidence>
<evidence type="ECO:0000313" key="6">
    <source>
        <dbReference type="EMBL" id="NKY26097.1"/>
    </source>
</evidence>
<organism evidence="6 7">
    <name type="scientific">Nocardia gamkensis</name>
    <dbReference type="NCBI Taxonomy" id="352869"/>
    <lineage>
        <taxon>Bacteria</taxon>
        <taxon>Bacillati</taxon>
        <taxon>Actinomycetota</taxon>
        <taxon>Actinomycetes</taxon>
        <taxon>Mycobacteriales</taxon>
        <taxon>Nocardiaceae</taxon>
        <taxon>Nocardia</taxon>
    </lineage>
</organism>
<keyword evidence="2" id="KW-0238">DNA-binding</keyword>
<accession>A0A7X6L1F7</accession>
<dbReference type="PANTHER" id="PTHR46796">
    <property type="entry name" value="HTH-TYPE TRANSCRIPTIONAL ACTIVATOR RHAS-RELATED"/>
    <property type="match status" value="1"/>
</dbReference>
<keyword evidence="1" id="KW-0805">Transcription regulation</keyword>